<comment type="caution">
    <text evidence="3">The sequence shown here is derived from an EMBL/GenBank/DDBJ whole genome shotgun (WGS) entry which is preliminary data.</text>
</comment>
<dbReference type="AlphaFoldDB" id="A0A3E2NUR9"/>
<accession>A0A3E2NUR9</accession>
<sequence>MKKHLIIAGLCACMAFAACGGQSQNNDASDSGMKTDSASSNRDVGNSAGTPDSIHSMGSDSSMSRAKENDTSQRMK</sequence>
<gene>
    <name evidence="3" type="ORF">DYU05_03845</name>
</gene>
<dbReference type="Proteomes" id="UP000260823">
    <property type="component" value="Unassembled WGS sequence"/>
</dbReference>
<dbReference type="PROSITE" id="PS51257">
    <property type="entry name" value="PROKAR_LIPOPROTEIN"/>
    <property type="match status" value="1"/>
</dbReference>
<feature type="signal peptide" evidence="2">
    <location>
        <begin position="1"/>
        <end position="17"/>
    </location>
</feature>
<organism evidence="3 4">
    <name type="scientific">Mucilaginibacter terrenus</name>
    <dbReference type="NCBI Taxonomy" id="2482727"/>
    <lineage>
        <taxon>Bacteria</taxon>
        <taxon>Pseudomonadati</taxon>
        <taxon>Bacteroidota</taxon>
        <taxon>Sphingobacteriia</taxon>
        <taxon>Sphingobacteriales</taxon>
        <taxon>Sphingobacteriaceae</taxon>
        <taxon>Mucilaginibacter</taxon>
    </lineage>
</organism>
<feature type="compositionally biased region" description="Polar residues" evidence="1">
    <location>
        <begin position="23"/>
        <end position="50"/>
    </location>
</feature>
<evidence type="ECO:0000313" key="4">
    <source>
        <dbReference type="Proteomes" id="UP000260823"/>
    </source>
</evidence>
<feature type="chain" id="PRO_5017730089" description="Entericidin" evidence="2">
    <location>
        <begin position="18"/>
        <end position="76"/>
    </location>
</feature>
<dbReference type="RefSeq" id="WP_117381650.1">
    <property type="nucleotide sequence ID" value="NZ_QWDE01000001.1"/>
</dbReference>
<name>A0A3E2NUR9_9SPHI</name>
<keyword evidence="4" id="KW-1185">Reference proteome</keyword>
<evidence type="ECO:0000256" key="2">
    <source>
        <dbReference type="SAM" id="SignalP"/>
    </source>
</evidence>
<evidence type="ECO:0008006" key="5">
    <source>
        <dbReference type="Google" id="ProtNLM"/>
    </source>
</evidence>
<feature type="compositionally biased region" description="Low complexity" evidence="1">
    <location>
        <begin position="52"/>
        <end position="64"/>
    </location>
</feature>
<reference evidence="3 4" key="1">
    <citation type="submission" date="2018-08" db="EMBL/GenBank/DDBJ databases">
        <title>Mucilaginibacter terrae sp. nov., isolated from manganese diggings.</title>
        <authorList>
            <person name="Huang Y."/>
            <person name="Zhou Z."/>
        </authorList>
    </citation>
    <scope>NUCLEOTIDE SEQUENCE [LARGE SCALE GENOMIC DNA]</scope>
    <source>
        <strain evidence="3 4">ZH6</strain>
    </source>
</reference>
<proteinExistence type="predicted"/>
<evidence type="ECO:0000313" key="3">
    <source>
        <dbReference type="EMBL" id="RFZ84748.1"/>
    </source>
</evidence>
<protein>
    <recommendedName>
        <fullName evidence="5">Entericidin</fullName>
    </recommendedName>
</protein>
<feature type="region of interest" description="Disordered" evidence="1">
    <location>
        <begin position="23"/>
        <end position="76"/>
    </location>
</feature>
<dbReference type="EMBL" id="QWDE01000001">
    <property type="protein sequence ID" value="RFZ84748.1"/>
    <property type="molecule type" value="Genomic_DNA"/>
</dbReference>
<feature type="compositionally biased region" description="Basic and acidic residues" evidence="1">
    <location>
        <begin position="65"/>
        <end position="76"/>
    </location>
</feature>
<keyword evidence="2" id="KW-0732">Signal</keyword>
<evidence type="ECO:0000256" key="1">
    <source>
        <dbReference type="SAM" id="MobiDB-lite"/>
    </source>
</evidence>